<sequence>MDGSWMDGKRTGAGAFNLSCQRCDSFCPPIQLLSIVVTRYRRPWFLGRDEAPSFNAIYYATAAVCTRRVGVPASHCTETLRQSQYESHIRCSTLQIETPCCWDPYTKRKMIDSLLASRWPRQPENKSSRTDTVASHFSAKKIGFFLACWRMAKLFWGLRSLGSYLPVVVMLVFSSPAAFTLPS</sequence>
<proteinExistence type="predicted"/>
<feature type="transmembrane region" description="Helical" evidence="1">
    <location>
        <begin position="161"/>
        <end position="181"/>
    </location>
</feature>
<reference evidence="2 3" key="1">
    <citation type="journal article" date="2011" name="Science">
        <title>The Selaginella genome identifies genetic changes associated with the evolution of vascular plants.</title>
        <authorList>
            <person name="Banks J.A."/>
            <person name="Nishiyama T."/>
            <person name="Hasebe M."/>
            <person name="Bowman J.L."/>
            <person name="Gribskov M."/>
            <person name="dePamphilis C."/>
            <person name="Albert V.A."/>
            <person name="Aono N."/>
            <person name="Aoyama T."/>
            <person name="Ambrose B.A."/>
            <person name="Ashton N.W."/>
            <person name="Axtell M.J."/>
            <person name="Barker E."/>
            <person name="Barker M.S."/>
            <person name="Bennetzen J.L."/>
            <person name="Bonawitz N.D."/>
            <person name="Chapple C."/>
            <person name="Cheng C."/>
            <person name="Correa L.G."/>
            <person name="Dacre M."/>
            <person name="DeBarry J."/>
            <person name="Dreyer I."/>
            <person name="Elias M."/>
            <person name="Engstrom E.M."/>
            <person name="Estelle M."/>
            <person name="Feng L."/>
            <person name="Finet C."/>
            <person name="Floyd S.K."/>
            <person name="Frommer W.B."/>
            <person name="Fujita T."/>
            <person name="Gramzow L."/>
            <person name="Gutensohn M."/>
            <person name="Harholt J."/>
            <person name="Hattori M."/>
            <person name="Heyl A."/>
            <person name="Hirai T."/>
            <person name="Hiwatashi Y."/>
            <person name="Ishikawa M."/>
            <person name="Iwata M."/>
            <person name="Karol K.G."/>
            <person name="Koehler B."/>
            <person name="Kolukisaoglu U."/>
            <person name="Kubo M."/>
            <person name="Kurata T."/>
            <person name="Lalonde S."/>
            <person name="Li K."/>
            <person name="Li Y."/>
            <person name="Litt A."/>
            <person name="Lyons E."/>
            <person name="Manning G."/>
            <person name="Maruyama T."/>
            <person name="Michael T.P."/>
            <person name="Mikami K."/>
            <person name="Miyazaki S."/>
            <person name="Morinaga S."/>
            <person name="Murata T."/>
            <person name="Mueller-Roeber B."/>
            <person name="Nelson D.R."/>
            <person name="Obara M."/>
            <person name="Oguri Y."/>
            <person name="Olmstead R.G."/>
            <person name="Onodera N."/>
            <person name="Petersen B.L."/>
            <person name="Pils B."/>
            <person name="Prigge M."/>
            <person name="Rensing S.A."/>
            <person name="Riano-Pachon D.M."/>
            <person name="Roberts A.W."/>
            <person name="Sato Y."/>
            <person name="Scheller H.V."/>
            <person name="Schulz B."/>
            <person name="Schulz C."/>
            <person name="Shakirov E.V."/>
            <person name="Shibagaki N."/>
            <person name="Shinohara N."/>
            <person name="Shippen D.E."/>
            <person name="Soerensen I."/>
            <person name="Sotooka R."/>
            <person name="Sugimoto N."/>
            <person name="Sugita M."/>
            <person name="Sumikawa N."/>
            <person name="Tanurdzic M."/>
            <person name="Theissen G."/>
            <person name="Ulvskov P."/>
            <person name="Wakazuki S."/>
            <person name="Weng J.K."/>
            <person name="Willats W.W."/>
            <person name="Wipf D."/>
            <person name="Wolf P.G."/>
            <person name="Yang L."/>
            <person name="Zimmer A.D."/>
            <person name="Zhu Q."/>
            <person name="Mitros T."/>
            <person name="Hellsten U."/>
            <person name="Loque D."/>
            <person name="Otillar R."/>
            <person name="Salamov A."/>
            <person name="Schmutz J."/>
            <person name="Shapiro H."/>
            <person name="Lindquist E."/>
            <person name="Lucas S."/>
            <person name="Rokhsar D."/>
            <person name="Grigoriev I.V."/>
        </authorList>
    </citation>
    <scope>NUCLEOTIDE SEQUENCE [LARGE SCALE GENOMIC DNA]</scope>
</reference>
<protein>
    <submittedName>
        <fullName evidence="2">Uncharacterized protein</fullName>
    </submittedName>
</protein>
<dbReference type="InParanoid" id="D8TBQ6"/>
<dbReference type="KEGG" id="smo:SELMODRAFT_431162"/>
<evidence type="ECO:0000313" key="3">
    <source>
        <dbReference type="Proteomes" id="UP000001514"/>
    </source>
</evidence>
<name>D8TBQ6_SELML</name>
<dbReference type="Proteomes" id="UP000001514">
    <property type="component" value="Unassembled WGS sequence"/>
</dbReference>
<keyword evidence="1" id="KW-1133">Transmembrane helix</keyword>
<keyword evidence="1" id="KW-0812">Transmembrane</keyword>
<dbReference type="HOGENOM" id="CLU_126813_0_0_1"/>
<keyword evidence="3" id="KW-1185">Reference proteome</keyword>
<evidence type="ECO:0000313" key="2">
    <source>
        <dbReference type="EMBL" id="EFJ05863.1"/>
    </source>
</evidence>
<evidence type="ECO:0000256" key="1">
    <source>
        <dbReference type="SAM" id="Phobius"/>
    </source>
</evidence>
<dbReference type="Gramene" id="EFJ05863">
    <property type="protein sequence ID" value="EFJ05863"/>
    <property type="gene ID" value="SELMODRAFT_431162"/>
</dbReference>
<organism evidence="3">
    <name type="scientific">Selaginella moellendorffii</name>
    <name type="common">Spikemoss</name>
    <dbReference type="NCBI Taxonomy" id="88036"/>
    <lineage>
        <taxon>Eukaryota</taxon>
        <taxon>Viridiplantae</taxon>
        <taxon>Streptophyta</taxon>
        <taxon>Embryophyta</taxon>
        <taxon>Tracheophyta</taxon>
        <taxon>Lycopodiopsida</taxon>
        <taxon>Selaginellales</taxon>
        <taxon>Selaginellaceae</taxon>
        <taxon>Selaginella</taxon>
    </lineage>
</organism>
<keyword evidence="1" id="KW-0472">Membrane</keyword>
<gene>
    <name evidence="2" type="ORF">SELMODRAFT_431162</name>
</gene>
<accession>D8TBQ6</accession>
<dbReference type="AlphaFoldDB" id="D8TBQ6"/>
<dbReference type="EMBL" id="GL377712">
    <property type="protein sequence ID" value="EFJ05863.1"/>
    <property type="molecule type" value="Genomic_DNA"/>
</dbReference>